<dbReference type="InterPro" id="IPR051923">
    <property type="entry name" value="Glycosyl_Hydrolase_39"/>
</dbReference>
<dbReference type="Pfam" id="PF01229">
    <property type="entry name" value="Glyco_hydro_39"/>
    <property type="match status" value="1"/>
</dbReference>
<evidence type="ECO:0000313" key="5">
    <source>
        <dbReference type="EMBL" id="ADG88643.1"/>
    </source>
</evidence>
<dbReference type="InterPro" id="IPR017853">
    <property type="entry name" value="GH"/>
</dbReference>
<dbReference type="Proteomes" id="UP000006640">
    <property type="component" value="Chromosome"/>
</dbReference>
<dbReference type="EMBL" id="CP001874">
    <property type="protein sequence ID" value="ADG88643.1"/>
    <property type="molecule type" value="Genomic_DNA"/>
</dbReference>
<dbReference type="PROSITE" id="PS51257">
    <property type="entry name" value="PROKAR_LIPOPROTEIN"/>
    <property type="match status" value="1"/>
</dbReference>
<dbReference type="GO" id="GO:0004553">
    <property type="term" value="F:hydrolase activity, hydrolyzing O-glycosyl compounds"/>
    <property type="evidence" value="ECO:0007669"/>
    <property type="project" value="TreeGrafter"/>
</dbReference>
<evidence type="ECO:0000313" key="6">
    <source>
        <dbReference type="Proteomes" id="UP000006640"/>
    </source>
</evidence>
<dbReference type="Gene3D" id="3.20.20.80">
    <property type="entry name" value="Glycosidases"/>
    <property type="match status" value="1"/>
</dbReference>
<gene>
    <name evidence="5" type="ordered locus">Tbis_1931</name>
</gene>
<organism evidence="5 6">
    <name type="scientific">Thermobispora bispora (strain ATCC 19993 / DSM 43833 / CBS 139.67 / JCM 10125 / KCTC 9307 / NBRC 14880 / R51)</name>
    <dbReference type="NCBI Taxonomy" id="469371"/>
    <lineage>
        <taxon>Bacteria</taxon>
        <taxon>Bacillati</taxon>
        <taxon>Actinomycetota</taxon>
        <taxon>Actinomycetes</taxon>
        <taxon>Streptosporangiales</taxon>
        <taxon>Streptosporangiaceae</taxon>
        <taxon>Thermobispora</taxon>
    </lineage>
</organism>
<keyword evidence="6" id="KW-1185">Reference proteome</keyword>
<sequence>MLSRRWALPMIGVLVALLILSCTPAGNGSPIGGMVDGVGSGWPVYGFTHTQYTVDYGDAAALRTARSAIAEQRLLQNQHIMGFGVLNPEPSPGRYDFSSLDERIALIRETGGIPVITLCCAPDWMKGGQPGTTDWSRIEEAPRPEHYRDFAALAAEIARRYPDVTHYIVWNELKGFFDEEKQRWNYEGYTELYNLVYDALKAVNPKIKVGGPYPVMEDSDRPSELEGEWGNVDQRVLDVLRYWAKHKRGADFVVVDGSAESRRGMIPDDFGAQRKFAAVNEWLHRNIGLPIWWAEWYPEPEFSTWSDAKRTAVTAVSLMEFAESGTAAVLYWSRQEPGRECPPGCLWTDPHRRGGGRPTEILRLLQGFARWFPYGTETVRVSASPGPVRVLAQKAMMLVVNTSDSRVDAVVDGQRMTLGPYEVRWVART</sequence>
<dbReference type="KEGG" id="tbi:Tbis_1931"/>
<protein>
    <recommendedName>
        <fullName evidence="4">Glycosyl hydrolases family 39 N-terminal catalytic domain-containing protein</fullName>
    </recommendedName>
</protein>
<dbReference type="SUPFAM" id="SSF51445">
    <property type="entry name" value="(Trans)glycosidases"/>
    <property type="match status" value="1"/>
</dbReference>
<dbReference type="InterPro" id="IPR049166">
    <property type="entry name" value="GH39_cat"/>
</dbReference>
<dbReference type="HOGENOM" id="CLU_049286_0_0_11"/>
<feature type="domain" description="Glycosyl hydrolases family 39 N-terminal catalytic" evidence="4">
    <location>
        <begin position="95"/>
        <end position="216"/>
    </location>
</feature>
<reference evidence="5 6" key="1">
    <citation type="submission" date="2010-01" db="EMBL/GenBank/DDBJ databases">
        <title>The complete genome of Thermobispora bispora DSM 43833.</title>
        <authorList>
            <consortium name="US DOE Joint Genome Institute (JGI-PGF)"/>
            <person name="Lucas S."/>
            <person name="Copeland A."/>
            <person name="Lapidus A."/>
            <person name="Glavina del Rio T."/>
            <person name="Dalin E."/>
            <person name="Tice H."/>
            <person name="Bruce D."/>
            <person name="Goodwin L."/>
            <person name="Pitluck S."/>
            <person name="Kyrpides N."/>
            <person name="Mavromatis K."/>
            <person name="Ivanova N."/>
            <person name="Mikhailova N."/>
            <person name="Chertkov O."/>
            <person name="Brettin T."/>
            <person name="Detter J.C."/>
            <person name="Han C."/>
            <person name="Larimer F."/>
            <person name="Land M."/>
            <person name="Hauser L."/>
            <person name="Markowitz V."/>
            <person name="Cheng J.-F."/>
            <person name="Hugenholtz P."/>
            <person name="Woyke T."/>
            <person name="Wu D."/>
            <person name="Jando M."/>
            <person name="Schneider S."/>
            <person name="Klenk H.-P."/>
            <person name="Eisen J.A."/>
        </authorList>
    </citation>
    <scope>NUCLEOTIDE SEQUENCE [LARGE SCALE GENOMIC DNA]</scope>
    <source>
        <strain evidence="6">ATCC 19993 / DSM 43833 / CBS 139.67 / JCM 10125 / KCTC 9307 / NBRC 14880 / R51</strain>
    </source>
</reference>
<proteinExistence type="inferred from homology"/>
<dbReference type="PANTHER" id="PTHR12631">
    <property type="entry name" value="ALPHA-L-IDURONIDASE"/>
    <property type="match status" value="1"/>
</dbReference>
<evidence type="ECO:0000259" key="4">
    <source>
        <dbReference type="Pfam" id="PF01229"/>
    </source>
</evidence>
<accession>D6Y1N7</accession>
<dbReference type="eggNOG" id="COG3664">
    <property type="taxonomic scope" value="Bacteria"/>
</dbReference>
<dbReference type="AlphaFoldDB" id="D6Y1N7"/>
<dbReference type="PANTHER" id="PTHR12631:SF10">
    <property type="entry name" value="BETA-XYLOSIDASE-LIKE PROTEIN-RELATED"/>
    <property type="match status" value="1"/>
</dbReference>
<dbReference type="CAZy" id="GH39">
    <property type="family name" value="Glycoside Hydrolase Family 39"/>
</dbReference>
<evidence type="ECO:0000256" key="3">
    <source>
        <dbReference type="ARBA" id="ARBA00023295"/>
    </source>
</evidence>
<keyword evidence="3" id="KW-0326">Glycosidase</keyword>
<keyword evidence="2" id="KW-0378">Hydrolase</keyword>
<name>D6Y1N7_THEBD</name>
<dbReference type="STRING" id="469371.Tbis_1931"/>
<evidence type="ECO:0000256" key="1">
    <source>
        <dbReference type="ARBA" id="ARBA00008875"/>
    </source>
</evidence>
<dbReference type="RefSeq" id="WP_013132176.1">
    <property type="nucleotide sequence ID" value="NC_014165.1"/>
</dbReference>
<comment type="similarity">
    <text evidence="1">Belongs to the glycosyl hydrolase 39 family.</text>
</comment>
<evidence type="ECO:0000256" key="2">
    <source>
        <dbReference type="ARBA" id="ARBA00022801"/>
    </source>
</evidence>